<dbReference type="OrthoDB" id="3232941at2759"/>
<dbReference type="Proteomes" id="UP000717328">
    <property type="component" value="Unassembled WGS sequence"/>
</dbReference>
<comment type="caution">
    <text evidence="1">The sequence shown here is derived from an EMBL/GenBank/DDBJ whole genome shotgun (WGS) entry which is preliminary data.</text>
</comment>
<proteinExistence type="predicted"/>
<reference evidence="1" key="1">
    <citation type="submission" date="2021-02" db="EMBL/GenBank/DDBJ databases">
        <authorList>
            <person name="Nieuwenhuis M."/>
            <person name="Van De Peppel L.J.J."/>
        </authorList>
    </citation>
    <scope>NUCLEOTIDE SEQUENCE</scope>
    <source>
        <strain evidence="1">D49</strain>
    </source>
</reference>
<dbReference type="EMBL" id="JABCKI010001069">
    <property type="protein sequence ID" value="KAG5649390.1"/>
    <property type="molecule type" value="Genomic_DNA"/>
</dbReference>
<evidence type="ECO:0000313" key="2">
    <source>
        <dbReference type="Proteomes" id="UP000717328"/>
    </source>
</evidence>
<dbReference type="AlphaFoldDB" id="A0A9P7GLC5"/>
<name>A0A9P7GLC5_9AGAR</name>
<sequence>MPSHPGLRHFKNGISNVSQWTGTEHKEMEKVFVGLVAIGVDERVVKSVQAIIDFVYYASLQSHTTQTLLALRHSLDEFHANKSVFIELGGRQQDHFNIPKVHSIEHYEECIVLFGSADGFNTESSERLHIDFAKNAYRASNRKHYIMQMTQWLERQEAVDRFTAYLNWARLQDAPSPSDFSESPEFEEEDLLITCPTACSFALTKCPPVDSRRTVASHIIDPSGHNAPRFLDALSTFFNQHHNSHFTPHDFDVFPLWKRLVFDLPSLPEVGS</sequence>
<accession>A0A9P7GLC5</accession>
<reference evidence="1" key="2">
    <citation type="submission" date="2021-10" db="EMBL/GenBank/DDBJ databases">
        <title>Phylogenomics reveals ancestral predisposition of the termite-cultivated fungus Termitomyces towards a domesticated lifestyle.</title>
        <authorList>
            <person name="Auxier B."/>
            <person name="Grum-Grzhimaylo A."/>
            <person name="Cardenas M.E."/>
            <person name="Lodge J.D."/>
            <person name="Laessoe T."/>
            <person name="Pedersen O."/>
            <person name="Smith M.E."/>
            <person name="Kuyper T.W."/>
            <person name="Franco-Molano E.A."/>
            <person name="Baroni T.J."/>
            <person name="Aanen D.K."/>
        </authorList>
    </citation>
    <scope>NUCLEOTIDE SEQUENCE</scope>
    <source>
        <strain evidence="1">D49</strain>
    </source>
</reference>
<organism evidence="1 2">
    <name type="scientific">Sphagnurus paluster</name>
    <dbReference type="NCBI Taxonomy" id="117069"/>
    <lineage>
        <taxon>Eukaryota</taxon>
        <taxon>Fungi</taxon>
        <taxon>Dikarya</taxon>
        <taxon>Basidiomycota</taxon>
        <taxon>Agaricomycotina</taxon>
        <taxon>Agaricomycetes</taxon>
        <taxon>Agaricomycetidae</taxon>
        <taxon>Agaricales</taxon>
        <taxon>Tricholomatineae</taxon>
        <taxon>Lyophyllaceae</taxon>
        <taxon>Sphagnurus</taxon>
    </lineage>
</organism>
<evidence type="ECO:0000313" key="1">
    <source>
        <dbReference type="EMBL" id="KAG5649390.1"/>
    </source>
</evidence>
<gene>
    <name evidence="1" type="ORF">H0H81_004151</name>
</gene>
<protein>
    <submittedName>
        <fullName evidence="1">Uncharacterized protein</fullName>
    </submittedName>
</protein>
<keyword evidence="2" id="KW-1185">Reference proteome</keyword>